<gene>
    <name evidence="5" type="ORF">NDES1114_LOCUS23328</name>
</gene>
<organism evidence="5">
    <name type="scientific">Neobodo designis</name>
    <name type="common">Flagellated protozoan</name>
    <name type="synonym">Bodo designis</name>
    <dbReference type="NCBI Taxonomy" id="312471"/>
    <lineage>
        <taxon>Eukaryota</taxon>
        <taxon>Discoba</taxon>
        <taxon>Euglenozoa</taxon>
        <taxon>Kinetoplastea</taxon>
        <taxon>Metakinetoplastina</taxon>
        <taxon>Neobodonida</taxon>
        <taxon>Neobodo</taxon>
    </lineage>
</organism>
<evidence type="ECO:0000313" key="5">
    <source>
        <dbReference type="EMBL" id="CAD9132631.1"/>
    </source>
</evidence>
<keyword evidence="1" id="KW-0175">Coiled coil</keyword>
<dbReference type="SMART" id="SM00397">
    <property type="entry name" value="t_SNARE"/>
    <property type="match status" value="1"/>
</dbReference>
<dbReference type="CDD" id="cd15841">
    <property type="entry name" value="SNARE_Qc"/>
    <property type="match status" value="1"/>
</dbReference>
<dbReference type="InterPro" id="IPR000727">
    <property type="entry name" value="T_SNARE_dom"/>
</dbReference>
<dbReference type="SUPFAM" id="SSF58038">
    <property type="entry name" value="SNARE fusion complex"/>
    <property type="match status" value="1"/>
</dbReference>
<feature type="coiled-coil region" evidence="1">
    <location>
        <begin position="49"/>
        <end position="111"/>
    </location>
</feature>
<dbReference type="PROSITE" id="PS50192">
    <property type="entry name" value="T_SNARE"/>
    <property type="match status" value="1"/>
</dbReference>
<keyword evidence="3" id="KW-0812">Transmembrane</keyword>
<proteinExistence type="predicted"/>
<keyword evidence="3" id="KW-1133">Transmembrane helix</keyword>
<feature type="region of interest" description="Disordered" evidence="2">
    <location>
        <begin position="199"/>
        <end position="241"/>
    </location>
</feature>
<evidence type="ECO:0000259" key="4">
    <source>
        <dbReference type="PROSITE" id="PS50192"/>
    </source>
</evidence>
<accession>A0A7S1QEW5</accession>
<sequence>MVRNIDKIVSRSTLRDIMNRLRKIRQTCGANDEDNDGKEGSGDPFKDKITAFMNAAKELREQIMERNEEAQKGHKTSTEIAVMSRDINAEMRTLKADVKAMEALAEAAVRDVMRTNKKIAKAGQTTDARADKLKIRERVAQEREKAVASAKEVIESLEELNQQRYLSAKEAKQINDQSPADKRKTLQQSHLRQTLAQRLKAQNRRAAQGGGADDGDGAPSKRLEDDPETAQEMKSLAEKKKREDAALDRIHAGLGRITECAIQIGQELDTQDRMLQDAEDKMDKANKDLKAINKSLTGLLKAQHPMNMIINVSCFLLILALVGFFLSEFGVV</sequence>
<dbReference type="Gene3D" id="1.20.5.110">
    <property type="match status" value="1"/>
</dbReference>
<feature type="compositionally biased region" description="Basic and acidic residues" evidence="2">
    <location>
        <begin position="170"/>
        <end position="184"/>
    </location>
</feature>
<evidence type="ECO:0000256" key="3">
    <source>
        <dbReference type="SAM" id="Phobius"/>
    </source>
</evidence>
<reference evidence="5" key="1">
    <citation type="submission" date="2021-01" db="EMBL/GenBank/DDBJ databases">
        <authorList>
            <person name="Corre E."/>
            <person name="Pelletier E."/>
            <person name="Niang G."/>
            <person name="Scheremetjew M."/>
            <person name="Finn R."/>
            <person name="Kale V."/>
            <person name="Holt S."/>
            <person name="Cochrane G."/>
            <person name="Meng A."/>
            <person name="Brown T."/>
            <person name="Cohen L."/>
        </authorList>
    </citation>
    <scope>NUCLEOTIDE SEQUENCE</scope>
    <source>
        <strain evidence="5">CCAP 1951/1</strain>
    </source>
</reference>
<keyword evidence="3" id="KW-0472">Membrane</keyword>
<feature type="domain" description="T-SNARE coiled-coil homology" evidence="4">
    <location>
        <begin position="237"/>
        <end position="299"/>
    </location>
</feature>
<dbReference type="EMBL" id="HBGF01034796">
    <property type="protein sequence ID" value="CAD9132631.1"/>
    <property type="molecule type" value="Transcribed_RNA"/>
</dbReference>
<evidence type="ECO:0000256" key="1">
    <source>
        <dbReference type="SAM" id="Coils"/>
    </source>
</evidence>
<name>A0A7S1QEW5_NEODS</name>
<feature type="transmembrane region" description="Helical" evidence="3">
    <location>
        <begin position="308"/>
        <end position="326"/>
    </location>
</feature>
<protein>
    <recommendedName>
        <fullName evidence="4">t-SNARE coiled-coil homology domain-containing protein</fullName>
    </recommendedName>
</protein>
<feature type="region of interest" description="Disordered" evidence="2">
    <location>
        <begin position="170"/>
        <end position="189"/>
    </location>
</feature>
<evidence type="ECO:0000256" key="2">
    <source>
        <dbReference type="SAM" id="MobiDB-lite"/>
    </source>
</evidence>
<dbReference type="AlphaFoldDB" id="A0A7S1QEW5"/>
<feature type="coiled-coil region" evidence="1">
    <location>
        <begin position="268"/>
        <end position="295"/>
    </location>
</feature>